<dbReference type="InterPro" id="IPR023115">
    <property type="entry name" value="TIF_IF2_dom3"/>
</dbReference>
<evidence type="ECO:0000256" key="4">
    <source>
        <dbReference type="ARBA" id="ARBA00022741"/>
    </source>
</evidence>
<feature type="compositionally biased region" description="Basic and acidic residues" evidence="8">
    <location>
        <begin position="97"/>
        <end position="146"/>
    </location>
</feature>
<evidence type="ECO:0000256" key="2">
    <source>
        <dbReference type="ARBA" id="ARBA00013824"/>
    </source>
</evidence>
<keyword evidence="11" id="KW-1185">Reference proteome</keyword>
<keyword evidence="5" id="KW-0648">Protein biosynthesis</keyword>
<dbReference type="OrthoDB" id="4928at2759"/>
<evidence type="ECO:0000313" key="10">
    <source>
        <dbReference type="EMBL" id="KCZ82496.1"/>
    </source>
</evidence>
<keyword evidence="4" id="KW-0547">Nucleotide-binding</keyword>
<feature type="compositionally biased region" description="Basic residues" evidence="8">
    <location>
        <begin position="147"/>
        <end position="156"/>
    </location>
</feature>
<dbReference type="NCBIfam" id="TIGR00231">
    <property type="entry name" value="small_GTP"/>
    <property type="match status" value="1"/>
</dbReference>
<dbReference type="FunFam" id="3.40.50.300:FF:000112">
    <property type="entry name" value="Eukaryotic translation initiation factor 5B"/>
    <property type="match status" value="1"/>
</dbReference>
<dbReference type="Gene3D" id="3.40.50.10050">
    <property type="entry name" value="Translation initiation factor IF- 2, domain 3"/>
    <property type="match status" value="1"/>
</dbReference>
<keyword evidence="6" id="KW-0342">GTP-binding</keyword>
<dbReference type="InterPro" id="IPR036925">
    <property type="entry name" value="TIF_IF2_dom3_sf"/>
</dbReference>
<feature type="region of interest" description="Disordered" evidence="8">
    <location>
        <begin position="1"/>
        <end position="20"/>
    </location>
</feature>
<dbReference type="InterPro" id="IPR000795">
    <property type="entry name" value="T_Tr_GTP-bd_dom"/>
</dbReference>
<evidence type="ECO:0000256" key="5">
    <source>
        <dbReference type="ARBA" id="ARBA00022917"/>
    </source>
</evidence>
<dbReference type="InterPro" id="IPR005225">
    <property type="entry name" value="Small_GTP-bd"/>
</dbReference>
<dbReference type="AlphaFoldDB" id="A0A059F692"/>
<accession>A0A059F692</accession>
<feature type="domain" description="Tr-type G" evidence="9">
    <location>
        <begin position="190"/>
        <end position="395"/>
    </location>
</feature>
<evidence type="ECO:0000256" key="8">
    <source>
        <dbReference type="SAM" id="MobiDB-lite"/>
    </source>
</evidence>
<dbReference type="Pfam" id="PF14578">
    <property type="entry name" value="GTP_EFTU_D4"/>
    <property type="match status" value="1"/>
</dbReference>
<protein>
    <recommendedName>
        <fullName evidence="2">Eukaryotic translation initiation factor 5B</fullName>
    </recommendedName>
    <alternativeName>
        <fullName evidence="7">Translation initiation factor IF-2</fullName>
    </alternativeName>
</protein>
<dbReference type="Gene3D" id="3.40.50.300">
    <property type="entry name" value="P-loop containing nucleotide triphosphate hydrolases"/>
    <property type="match status" value="1"/>
</dbReference>
<feature type="region of interest" description="Disordered" evidence="8">
    <location>
        <begin position="26"/>
        <end position="156"/>
    </location>
</feature>
<dbReference type="FunFam" id="3.40.50.10050:FF:000001">
    <property type="entry name" value="Translation initiation factor IF-2"/>
    <property type="match status" value="1"/>
</dbReference>
<dbReference type="Gene3D" id="2.40.30.10">
    <property type="entry name" value="Translation factors"/>
    <property type="match status" value="2"/>
</dbReference>
<dbReference type="PRINTS" id="PR00315">
    <property type="entry name" value="ELONGATNFCT"/>
</dbReference>
<dbReference type="GO" id="GO:0005739">
    <property type="term" value="C:mitochondrion"/>
    <property type="evidence" value="ECO:0007669"/>
    <property type="project" value="TreeGrafter"/>
</dbReference>
<dbReference type="GO" id="GO:0003743">
    <property type="term" value="F:translation initiation factor activity"/>
    <property type="evidence" value="ECO:0007669"/>
    <property type="project" value="UniProtKB-KW"/>
</dbReference>
<dbReference type="PROSITE" id="PS51722">
    <property type="entry name" value="G_TR_2"/>
    <property type="match status" value="1"/>
</dbReference>
<evidence type="ECO:0000256" key="6">
    <source>
        <dbReference type="ARBA" id="ARBA00023134"/>
    </source>
</evidence>
<comment type="similarity">
    <text evidence="1">Belongs to the TRAFAC class translation factor GTPase superfamily. Classic translation factor GTPase family. IF-2 subfamily.</text>
</comment>
<dbReference type="GO" id="GO:0003924">
    <property type="term" value="F:GTPase activity"/>
    <property type="evidence" value="ECO:0007669"/>
    <property type="project" value="InterPro"/>
</dbReference>
<reference evidence="11" key="1">
    <citation type="submission" date="2013-02" db="EMBL/GenBank/DDBJ databases">
        <authorList>
            <consortium name="The Broad Institute Genome Sequencing Platform"/>
            <person name="Cuomo C."/>
            <person name="Becnel J."/>
            <person name="Sanscrainte N."/>
            <person name="Walker B."/>
            <person name="Young S.K."/>
            <person name="Zeng Q."/>
            <person name="Gargeya S."/>
            <person name="Fitzgerald M."/>
            <person name="Haas B."/>
            <person name="Abouelleil A."/>
            <person name="Alvarado L."/>
            <person name="Arachchi H.M."/>
            <person name="Berlin A.M."/>
            <person name="Chapman S.B."/>
            <person name="Dewar J."/>
            <person name="Goldberg J."/>
            <person name="Griggs A."/>
            <person name="Gujja S."/>
            <person name="Hansen M."/>
            <person name="Howarth C."/>
            <person name="Imamovic A."/>
            <person name="Larimer J."/>
            <person name="McCowan C."/>
            <person name="Murphy C."/>
            <person name="Neiman D."/>
            <person name="Pearson M."/>
            <person name="Priest M."/>
            <person name="Roberts A."/>
            <person name="Saif S."/>
            <person name="Shea T."/>
            <person name="Sisk P."/>
            <person name="Sykes S."/>
            <person name="Wortman J."/>
            <person name="Nusbaum C."/>
            <person name="Birren B."/>
        </authorList>
    </citation>
    <scope>NUCLEOTIDE SEQUENCE [LARGE SCALE GENOMIC DNA]</scope>
    <source>
        <strain evidence="11">PRA339</strain>
    </source>
</reference>
<reference evidence="10 11" key="2">
    <citation type="submission" date="2014-03" db="EMBL/GenBank/DDBJ databases">
        <title>The Genome Sequence of Anncaliia algerae insect isolate PRA339.</title>
        <authorList>
            <consortium name="The Broad Institute Genome Sequencing Platform"/>
            <consortium name="The Broad Institute Genome Sequencing Center for Infectious Disease"/>
            <person name="Cuomo C."/>
            <person name="Becnel J."/>
            <person name="Sanscrainte N."/>
            <person name="Walker B."/>
            <person name="Young S.K."/>
            <person name="Zeng Q."/>
            <person name="Gargeya S."/>
            <person name="Fitzgerald M."/>
            <person name="Haas B."/>
            <person name="Abouelleil A."/>
            <person name="Alvarado L."/>
            <person name="Arachchi H.M."/>
            <person name="Berlin A.M."/>
            <person name="Chapman S.B."/>
            <person name="Dewar J."/>
            <person name="Goldberg J."/>
            <person name="Griggs A."/>
            <person name="Gujja S."/>
            <person name="Hansen M."/>
            <person name="Howarth C."/>
            <person name="Imamovic A."/>
            <person name="Larimer J."/>
            <person name="McCowan C."/>
            <person name="Murphy C."/>
            <person name="Neiman D."/>
            <person name="Pearson M."/>
            <person name="Priest M."/>
            <person name="Roberts A."/>
            <person name="Saif S."/>
            <person name="Shea T."/>
            <person name="Sisk P."/>
            <person name="Sykes S."/>
            <person name="Wortman J."/>
            <person name="Nusbaum C."/>
            <person name="Birren B."/>
        </authorList>
    </citation>
    <scope>NUCLEOTIDE SEQUENCE [LARGE SCALE GENOMIC DNA]</scope>
    <source>
        <strain evidence="10 11">PRA339</strain>
    </source>
</reference>
<evidence type="ECO:0000256" key="7">
    <source>
        <dbReference type="ARBA" id="ARBA00032478"/>
    </source>
</evidence>
<keyword evidence="3 10" id="KW-0396">Initiation factor</keyword>
<evidence type="ECO:0000259" key="9">
    <source>
        <dbReference type="PROSITE" id="PS51722"/>
    </source>
</evidence>
<dbReference type="SUPFAM" id="SSF52540">
    <property type="entry name" value="P-loop containing nucleoside triphosphate hydrolases"/>
    <property type="match status" value="1"/>
</dbReference>
<dbReference type="PANTHER" id="PTHR43381:SF4">
    <property type="entry name" value="EUKARYOTIC TRANSLATION INITIATION FACTOR 5B"/>
    <property type="match status" value="1"/>
</dbReference>
<dbReference type="InterPro" id="IPR015760">
    <property type="entry name" value="TIF_IF2"/>
</dbReference>
<dbReference type="Proteomes" id="UP000030655">
    <property type="component" value="Unassembled WGS sequence"/>
</dbReference>
<dbReference type="InterPro" id="IPR029459">
    <property type="entry name" value="EFTU-type"/>
</dbReference>
<evidence type="ECO:0000256" key="3">
    <source>
        <dbReference type="ARBA" id="ARBA00022540"/>
    </source>
</evidence>
<evidence type="ECO:0000256" key="1">
    <source>
        <dbReference type="ARBA" id="ARBA00007733"/>
    </source>
</evidence>
<name>A0A059F692_9MICR</name>
<dbReference type="VEuPathDB" id="MicrosporidiaDB:H312_00154"/>
<dbReference type="STRING" id="1288291.A0A059F692"/>
<dbReference type="NCBIfam" id="NF003078">
    <property type="entry name" value="PRK04004.1"/>
    <property type="match status" value="1"/>
</dbReference>
<dbReference type="HOGENOM" id="CLU_002656_3_3_1"/>
<dbReference type="InterPro" id="IPR027417">
    <property type="entry name" value="P-loop_NTPase"/>
</dbReference>
<dbReference type="Pfam" id="PF11987">
    <property type="entry name" value="IF-2"/>
    <property type="match status" value="1"/>
</dbReference>
<dbReference type="Pfam" id="PF00009">
    <property type="entry name" value="GTP_EFTU"/>
    <property type="match status" value="1"/>
</dbReference>
<dbReference type="CDD" id="cd01887">
    <property type="entry name" value="IF2_eIF5B"/>
    <property type="match status" value="1"/>
</dbReference>
<dbReference type="PANTHER" id="PTHR43381">
    <property type="entry name" value="TRANSLATION INITIATION FACTOR IF-2-RELATED"/>
    <property type="match status" value="1"/>
</dbReference>
<proteinExistence type="inferred from homology"/>
<sequence>MARKKGTDLNYLDSLVNDRDKEEIKDTNISKSNKKGKNKKFEEQVLSNSVENIPTKEEAGHAENNVTKVKDEKKAEKEIQTPSIQDSRKRKGPNIDLIRKLQQEKLQRAEEEQKERDARKQREKEERERQKVLEEQRKKEEEEKKKKEIKSKGKKKRANLERNLINLNIQEEKKEEEKIEKVHISAEEGNKSPICCILGHVDTGKTKILDKLRETNVQGQEAGGITQQIGATFFPLDFLYNKYRIRTKLPGILIIDTPGHESFSNLRSRGSSLCDFAILVVDFFHLLEPQTLESINLLKLRKTPFIVALNKIDKIYGWQNDKSFEEQNQSVKLEFKKGLNETIVKFAEIGLNARLYSENKEPKKFISLVPTSAITGEGLNILINMILKMSETFMKKKVTLSDKFECVVLEVKNVEGFGTTLDVILVDGDLKENDKICVGTSDGPIITKVRTILVPQHCRDAKAKHSYDSVKAVKASMGFKIAANNLERVLTGSKIVKVTNDEEAIAAVNEDLNYILKDIKLQQNGVHVQASTLGSLEALISFLEKEKIPIFSFSIGDVRKQDIKRASVSKTPVMLCFDIDFSKELLDFAKEVSVKVFTAKIIYHLVDYYKEYVNTSIQNLKSKYAEDCIYPFELQILPNCVFTKRSPLVLGVEVIKGKLLINTSVFVKKDGIERLGKIVSIENNKKAVTSAVKGDKIAIKIEAEHDNNKILGRHFVETDNLFSFITVKSTNILLNYFKDELSEEDLKLLDDLRSVLEIF</sequence>
<feature type="compositionally biased region" description="Basic and acidic residues" evidence="8">
    <location>
        <begin position="68"/>
        <end position="79"/>
    </location>
</feature>
<evidence type="ECO:0000313" key="11">
    <source>
        <dbReference type="Proteomes" id="UP000030655"/>
    </source>
</evidence>
<organism evidence="10 11">
    <name type="scientific">Anncaliia algerae PRA339</name>
    <dbReference type="NCBI Taxonomy" id="1288291"/>
    <lineage>
        <taxon>Eukaryota</taxon>
        <taxon>Fungi</taxon>
        <taxon>Fungi incertae sedis</taxon>
        <taxon>Microsporidia</taxon>
        <taxon>Tubulinosematoidea</taxon>
        <taxon>Tubulinosematidae</taxon>
        <taxon>Anncaliia</taxon>
    </lineage>
</organism>
<dbReference type="InterPro" id="IPR009000">
    <property type="entry name" value="Transl_B-barrel_sf"/>
</dbReference>
<dbReference type="GO" id="GO:0005525">
    <property type="term" value="F:GTP binding"/>
    <property type="evidence" value="ECO:0007669"/>
    <property type="project" value="UniProtKB-KW"/>
</dbReference>
<dbReference type="EMBL" id="KK365130">
    <property type="protein sequence ID" value="KCZ82496.1"/>
    <property type="molecule type" value="Genomic_DNA"/>
</dbReference>
<dbReference type="CDD" id="cd03703">
    <property type="entry name" value="aeIF5B_II"/>
    <property type="match status" value="1"/>
</dbReference>
<gene>
    <name evidence="10" type="ORF">H312_00154</name>
</gene>
<dbReference type="SUPFAM" id="SSF52156">
    <property type="entry name" value="Initiation factor IF2/eIF5b, domain 3"/>
    <property type="match status" value="1"/>
</dbReference>
<dbReference type="SUPFAM" id="SSF50447">
    <property type="entry name" value="Translation proteins"/>
    <property type="match status" value="1"/>
</dbReference>